<evidence type="ECO:0000313" key="1">
    <source>
        <dbReference type="EMBL" id="MBW7475948.1"/>
    </source>
</evidence>
<organism evidence="1 2">
    <name type="scientific">Paenibacillus oenotherae</name>
    <dbReference type="NCBI Taxonomy" id="1435645"/>
    <lineage>
        <taxon>Bacteria</taxon>
        <taxon>Bacillati</taxon>
        <taxon>Bacillota</taxon>
        <taxon>Bacilli</taxon>
        <taxon>Bacillales</taxon>
        <taxon>Paenibacillaceae</taxon>
        <taxon>Paenibacillus</taxon>
    </lineage>
</organism>
<dbReference type="Pfam" id="PF04883">
    <property type="entry name" value="HK97-gp10_like"/>
    <property type="match status" value="1"/>
</dbReference>
<dbReference type="EMBL" id="JAHZIJ010000009">
    <property type="protein sequence ID" value="MBW7475948.1"/>
    <property type="molecule type" value="Genomic_DNA"/>
</dbReference>
<sequence length="141" mass="15990">MRELQRLFQRLGRVPQSAATRGARAGARIALRAAKAKAPVDLGDLKRGIIMKAERRVRVGKKVYDIMMDPAKSDIFAKTSLAGKRSYYPASQEYGWMMQSGQYIPGYRYLRRAIDDNAQEIKNKTLSEAAKDIDRLLNRGR</sequence>
<protein>
    <submittedName>
        <fullName evidence="1">HK97 gp10 family phage protein</fullName>
    </submittedName>
</protein>
<accession>A0ABS7D839</accession>
<name>A0ABS7D839_9BACL</name>
<dbReference type="Proteomes" id="UP000812277">
    <property type="component" value="Unassembled WGS sequence"/>
</dbReference>
<evidence type="ECO:0000313" key="2">
    <source>
        <dbReference type="Proteomes" id="UP000812277"/>
    </source>
</evidence>
<proteinExistence type="predicted"/>
<dbReference type="InterPro" id="IPR010064">
    <property type="entry name" value="HK97-gp10_tail"/>
</dbReference>
<reference evidence="1 2" key="1">
    <citation type="submission" date="2021-07" db="EMBL/GenBank/DDBJ databases">
        <title>Paenibacillus radiodurans sp. nov., isolated from the southeastern edge of Tengger Desert.</title>
        <authorList>
            <person name="Zhang G."/>
        </authorList>
    </citation>
    <scope>NUCLEOTIDE SEQUENCE [LARGE SCALE GENOMIC DNA]</scope>
    <source>
        <strain evidence="1 2">DT7-4</strain>
    </source>
</reference>
<keyword evidence="2" id="KW-1185">Reference proteome</keyword>
<gene>
    <name evidence="1" type="ORF">K0T92_14475</name>
</gene>
<comment type="caution">
    <text evidence="1">The sequence shown here is derived from an EMBL/GenBank/DDBJ whole genome shotgun (WGS) entry which is preliminary data.</text>
</comment>